<organism evidence="2 3">
    <name type="scientific">Loa loa</name>
    <name type="common">Eye worm</name>
    <name type="synonym">Filaria loa</name>
    <dbReference type="NCBI Taxonomy" id="7209"/>
    <lineage>
        <taxon>Eukaryota</taxon>
        <taxon>Metazoa</taxon>
        <taxon>Ecdysozoa</taxon>
        <taxon>Nematoda</taxon>
        <taxon>Chromadorea</taxon>
        <taxon>Rhabditida</taxon>
        <taxon>Spirurina</taxon>
        <taxon>Spiruromorpha</taxon>
        <taxon>Filarioidea</taxon>
        <taxon>Onchocercidae</taxon>
        <taxon>Loa</taxon>
    </lineage>
</organism>
<dbReference type="OrthoDB" id="541052at2759"/>
<dbReference type="RefSeq" id="XP_003145037.1">
    <property type="nucleotide sequence ID" value="XM_003144989.1"/>
</dbReference>
<reference evidence="1 2" key="1">
    <citation type="submission" date="2012-04" db="EMBL/GenBank/DDBJ databases">
        <title>The Genome Sequence of Loa loa.</title>
        <authorList>
            <consortium name="The Broad Institute Genome Sequencing Platform"/>
            <consortium name="Broad Institute Genome Sequencing Center for Infectious Disease"/>
            <person name="Nutman T.B."/>
            <person name="Fink D.L."/>
            <person name="Russ C."/>
            <person name="Young S."/>
            <person name="Zeng Q."/>
            <person name="Gargeya S."/>
            <person name="Alvarado L."/>
            <person name="Berlin A."/>
            <person name="Chapman S.B."/>
            <person name="Chen Z."/>
            <person name="Freedman E."/>
            <person name="Gellesch M."/>
            <person name="Goldberg J."/>
            <person name="Griggs A."/>
            <person name="Gujja S."/>
            <person name="Heilman E.R."/>
            <person name="Heiman D."/>
            <person name="Howarth C."/>
            <person name="Mehta T."/>
            <person name="Neiman D."/>
            <person name="Pearson M."/>
            <person name="Roberts A."/>
            <person name="Saif S."/>
            <person name="Shea T."/>
            <person name="Shenoy N."/>
            <person name="Sisk P."/>
            <person name="Stolte C."/>
            <person name="Sykes S."/>
            <person name="White J."/>
            <person name="Yandava C."/>
            <person name="Haas B."/>
            <person name="Henn M.R."/>
            <person name="Nusbaum C."/>
            <person name="Birren B."/>
        </authorList>
    </citation>
    <scope>NUCLEOTIDE SEQUENCE [LARGE SCALE GENOMIC DNA]</scope>
</reference>
<dbReference type="InParanoid" id="A0A1I7VVE4"/>
<gene>
    <name evidence="1 3" type="ORF">LOAG_09462</name>
</gene>
<evidence type="ECO:0000313" key="2">
    <source>
        <dbReference type="Proteomes" id="UP000095285"/>
    </source>
</evidence>
<accession>A0A1I7VVE4</accession>
<accession>A0A1S0TRP4</accession>
<proteinExistence type="predicted"/>
<sequence>MTAAVSAVQCEPDLGGILENILVFGISWCGIHAINGKYLPNTEFIFNFGNWQLVKAGNDLVLVISRCGSRAGVFGV</sequence>
<dbReference type="CTD" id="9946899"/>
<keyword evidence="2" id="KW-1185">Reference proteome</keyword>
<reference evidence="3" key="2">
    <citation type="submission" date="2016-11" db="UniProtKB">
        <authorList>
            <consortium name="WormBaseParasite"/>
        </authorList>
    </citation>
    <scope>IDENTIFICATION</scope>
</reference>
<dbReference type="GeneID" id="9946899"/>
<protein>
    <submittedName>
        <fullName evidence="1 3">Uncharacterized protein</fullName>
    </submittedName>
</protein>
<dbReference type="WBParaSite" id="EN70_6643">
    <property type="protein sequence ID" value="EN70_6643"/>
    <property type="gene ID" value="EN70_6643"/>
</dbReference>
<evidence type="ECO:0000313" key="3">
    <source>
        <dbReference type="WBParaSite" id="EN70_6643"/>
    </source>
</evidence>
<dbReference type="EMBL" id="JH712077">
    <property type="protein sequence ID" value="EFO19033.1"/>
    <property type="molecule type" value="Genomic_DNA"/>
</dbReference>
<dbReference type="AlphaFoldDB" id="A0A1I7VVE4"/>
<dbReference type="KEGG" id="loa:LOAG_09462"/>
<evidence type="ECO:0000313" key="1">
    <source>
        <dbReference type="EMBL" id="EFO19033.1"/>
    </source>
</evidence>
<name>A0A1I7VVE4_LOALO</name>
<dbReference type="Proteomes" id="UP000095285">
    <property type="component" value="Unassembled WGS sequence"/>
</dbReference>